<reference evidence="9 10" key="1">
    <citation type="journal article" date="2016" name="Nat. Commun.">
        <title>Thousands of microbial genomes shed light on interconnected biogeochemical processes in an aquifer system.</title>
        <authorList>
            <person name="Anantharaman K."/>
            <person name="Brown C.T."/>
            <person name="Hug L.A."/>
            <person name="Sharon I."/>
            <person name="Castelle C.J."/>
            <person name="Probst A.J."/>
            <person name="Thomas B.C."/>
            <person name="Singh A."/>
            <person name="Wilkins M.J."/>
            <person name="Karaoz U."/>
            <person name="Brodie E.L."/>
            <person name="Williams K.H."/>
            <person name="Hubbard S.S."/>
            <person name="Banfield J.F."/>
        </authorList>
    </citation>
    <scope>NUCLEOTIDE SEQUENCE [LARGE SCALE GENOMIC DNA]</scope>
</reference>
<dbReference type="AlphaFoldDB" id="A0A1F5B3R7"/>
<dbReference type="Gene3D" id="3.30.70.2650">
    <property type="match status" value="1"/>
</dbReference>
<dbReference type="GO" id="GO:0006351">
    <property type="term" value="P:DNA-templated transcription"/>
    <property type="evidence" value="ECO:0007669"/>
    <property type="project" value="TreeGrafter"/>
</dbReference>
<evidence type="ECO:0000256" key="7">
    <source>
        <dbReference type="SAM" id="Phobius"/>
    </source>
</evidence>
<dbReference type="SUPFAM" id="SSF143430">
    <property type="entry name" value="TTP0101/SSO1404-like"/>
    <property type="match status" value="1"/>
</dbReference>
<keyword evidence="1" id="KW-0540">Nuclease</keyword>
<dbReference type="PANTHER" id="PTHR30319">
    <property type="entry name" value="PHENYLACETIC ACID REGULATOR-RELATED TRANSCRIPTIONAL REPRESSOR"/>
    <property type="match status" value="1"/>
</dbReference>
<keyword evidence="2" id="KW-0479">Metal-binding</keyword>
<dbReference type="EMBL" id="MEYK01000016">
    <property type="protein sequence ID" value="OGD25262.1"/>
    <property type="molecule type" value="Genomic_DNA"/>
</dbReference>
<keyword evidence="7" id="KW-0812">Transmembrane</keyword>
<keyword evidence="7" id="KW-1133">Transmembrane helix</keyword>
<evidence type="ECO:0000256" key="3">
    <source>
        <dbReference type="ARBA" id="ARBA00022759"/>
    </source>
</evidence>
<dbReference type="GO" id="GO:0004521">
    <property type="term" value="F:RNA endonuclease activity"/>
    <property type="evidence" value="ECO:0007669"/>
    <property type="project" value="InterPro"/>
</dbReference>
<feature type="domain" description="Transcriptional repressor PaaX-like central Cas2-like" evidence="8">
    <location>
        <begin position="101"/>
        <end position="176"/>
    </location>
</feature>
<proteinExistence type="predicted"/>
<evidence type="ECO:0000313" key="9">
    <source>
        <dbReference type="EMBL" id="OGD25262.1"/>
    </source>
</evidence>
<protein>
    <submittedName>
        <fullName evidence="9">CRISPR-associated endonuclease Cas2</fullName>
    </submittedName>
</protein>
<dbReference type="Proteomes" id="UP000176431">
    <property type="component" value="Unassembled WGS sequence"/>
</dbReference>
<dbReference type="NCBIfam" id="TIGR01573">
    <property type="entry name" value="cas2"/>
    <property type="match status" value="1"/>
</dbReference>
<dbReference type="GO" id="GO:0043571">
    <property type="term" value="P:maintenance of CRISPR repeat elements"/>
    <property type="evidence" value="ECO:0007669"/>
    <property type="project" value="InterPro"/>
</dbReference>
<keyword evidence="7" id="KW-0472">Membrane</keyword>
<name>A0A1F5B3R7_9BACT</name>
<keyword evidence="4" id="KW-0378">Hydrolase</keyword>
<keyword evidence="5" id="KW-0460">Magnesium</keyword>
<dbReference type="InterPro" id="IPR021127">
    <property type="entry name" value="CRISPR_associated_Cas2"/>
</dbReference>
<keyword evidence="3 9" id="KW-0255">Endonuclease</keyword>
<comment type="caution">
    <text evidence="9">The sequence shown here is derived from an EMBL/GenBank/DDBJ whole genome shotgun (WGS) entry which is preliminary data.</text>
</comment>
<dbReference type="PANTHER" id="PTHR30319:SF1">
    <property type="entry name" value="TRANSCRIPTIONAL REPRESSOR PAAX"/>
    <property type="match status" value="1"/>
</dbReference>
<evidence type="ECO:0000256" key="6">
    <source>
        <dbReference type="ARBA" id="ARBA00023118"/>
    </source>
</evidence>
<evidence type="ECO:0000256" key="1">
    <source>
        <dbReference type="ARBA" id="ARBA00022722"/>
    </source>
</evidence>
<evidence type="ECO:0000313" key="10">
    <source>
        <dbReference type="Proteomes" id="UP000176431"/>
    </source>
</evidence>
<evidence type="ECO:0000259" key="8">
    <source>
        <dbReference type="Pfam" id="PF20803"/>
    </source>
</evidence>
<keyword evidence="6" id="KW-0051">Antiviral defense</keyword>
<evidence type="ECO:0000256" key="4">
    <source>
        <dbReference type="ARBA" id="ARBA00022801"/>
    </source>
</evidence>
<accession>A0A1F5B3R7</accession>
<organism evidence="9 10">
    <name type="scientific">Candidatus Azambacteria bacterium RIFCSPHIGHO2_01_FULL_40_24</name>
    <dbReference type="NCBI Taxonomy" id="1797301"/>
    <lineage>
        <taxon>Bacteria</taxon>
        <taxon>Candidatus Azamiibacteriota</taxon>
    </lineage>
</organism>
<dbReference type="Pfam" id="PF20803">
    <property type="entry name" value="PaaX_M"/>
    <property type="match status" value="1"/>
</dbReference>
<sequence>MTLKGKSLTIEILFMLAVGPIILSSFFLPNLPQILKPLIKWRKNWDKVDHKRIHEAIKRLNNKRFIELVEKNDNLYIKITDNGRKLLINFDYDNLELPQFKKWDKKWRLVIFDIPEKKNKERRALSKRLKDLGFYPLQESVFIYPYDCRDEIDFICEFLSINRYVNYCIIESLDKREGDLRRIFDLKLS</sequence>
<feature type="transmembrane region" description="Helical" evidence="7">
    <location>
        <begin position="12"/>
        <end position="31"/>
    </location>
</feature>
<dbReference type="InterPro" id="IPR048846">
    <property type="entry name" value="PaaX-like_central"/>
</dbReference>
<gene>
    <name evidence="9" type="ORF">A2819_00090</name>
</gene>
<evidence type="ECO:0000256" key="5">
    <source>
        <dbReference type="ARBA" id="ARBA00022842"/>
    </source>
</evidence>
<evidence type="ECO:0000256" key="2">
    <source>
        <dbReference type="ARBA" id="ARBA00022723"/>
    </source>
</evidence>